<evidence type="ECO:0000313" key="2">
    <source>
        <dbReference type="Proteomes" id="UP000001600"/>
    </source>
</evidence>
<reference evidence="1 2" key="1">
    <citation type="journal article" date="2009" name="J. Bacteriol.">
        <title>Genome sequences of three Agrobacterium biovars help elucidate the evolution of multichromosome genomes in bacteria.</title>
        <authorList>
            <person name="Slater S.C."/>
            <person name="Goldman B.S."/>
            <person name="Goodner B."/>
            <person name="Setubal J.C."/>
            <person name="Farrand S.K."/>
            <person name="Nester E.W."/>
            <person name="Burr T.J."/>
            <person name="Banta L."/>
            <person name="Dickerman A.W."/>
            <person name="Paulsen I."/>
            <person name="Otten L."/>
            <person name="Suen G."/>
            <person name="Welch R."/>
            <person name="Almeida N.F."/>
            <person name="Arnold F."/>
            <person name="Burton O.T."/>
            <person name="Du Z."/>
            <person name="Ewing A."/>
            <person name="Godsy E."/>
            <person name="Heisel S."/>
            <person name="Houmiel K.L."/>
            <person name="Jhaveri J."/>
            <person name="Lu J."/>
            <person name="Miller N.M."/>
            <person name="Norton S."/>
            <person name="Chen Q."/>
            <person name="Phoolcharoen W."/>
            <person name="Ohlin V."/>
            <person name="Ondrusek D."/>
            <person name="Pride N."/>
            <person name="Stricklin S.L."/>
            <person name="Sun J."/>
            <person name="Wheeler C."/>
            <person name="Wilson L."/>
            <person name="Zhu H."/>
            <person name="Wood D.W."/>
        </authorList>
    </citation>
    <scope>NUCLEOTIDE SEQUENCE [LARGE SCALE GENOMIC DNA]</scope>
    <source>
        <strain evidence="2">K84 / ATCC BAA-868</strain>
    </source>
</reference>
<dbReference type="eggNOG" id="ENOG502ZEQP">
    <property type="taxonomic scope" value="Bacteria"/>
</dbReference>
<dbReference type="Proteomes" id="UP000001600">
    <property type="component" value="Chromosome 1"/>
</dbReference>
<dbReference type="EMBL" id="CP000628">
    <property type="protein sequence ID" value="ACM28549.1"/>
    <property type="molecule type" value="Genomic_DNA"/>
</dbReference>
<evidence type="ECO:0000313" key="1">
    <source>
        <dbReference type="EMBL" id="ACM28549.1"/>
    </source>
</evidence>
<gene>
    <name evidence="1" type="ordered locus">Arad_4992</name>
</gene>
<dbReference type="HOGENOM" id="CLU_2068135_0_0_5"/>
<sequence length="118" mass="13959">MDHRDKTRGKAQWRILPPEERDIFRLAMINQWIDRKFAWSLYRPNGLVAYLGVDRDHATELFIAKFDEHASPAWHGYPCNYKEPQQRPPETVLRDWLDQSFLPPAKIRKIASGQRCAI</sequence>
<dbReference type="KEGG" id="ara:Arad_4992"/>
<organism evidence="1 2">
    <name type="scientific">Rhizobium rhizogenes (strain K84 / ATCC BAA-868)</name>
    <name type="common">Agrobacterium radiobacter</name>
    <dbReference type="NCBI Taxonomy" id="311403"/>
    <lineage>
        <taxon>Bacteria</taxon>
        <taxon>Pseudomonadati</taxon>
        <taxon>Pseudomonadota</taxon>
        <taxon>Alphaproteobacteria</taxon>
        <taxon>Hyphomicrobiales</taxon>
        <taxon>Rhizobiaceae</taxon>
        <taxon>Rhizobium/Agrobacterium group</taxon>
        <taxon>Rhizobium</taxon>
    </lineage>
</organism>
<dbReference type="AlphaFoldDB" id="B9JB50"/>
<protein>
    <submittedName>
        <fullName evidence="1">Uncharacterized protein</fullName>
    </submittedName>
</protein>
<accession>B9JB50</accession>
<proteinExistence type="predicted"/>
<name>B9JB50_RHIR8</name>